<name>A0A1I5RL72_9FIRM</name>
<dbReference type="InterPro" id="IPR045851">
    <property type="entry name" value="AMP-bd_C_sf"/>
</dbReference>
<dbReference type="OrthoDB" id="9807026at2"/>
<dbReference type="Pfam" id="PF08345">
    <property type="entry name" value="YscJ_FliF_C"/>
    <property type="match status" value="1"/>
</dbReference>
<keyword evidence="5 10" id="KW-0812">Transmembrane</keyword>
<dbReference type="EMBL" id="FOXR01000001">
    <property type="protein sequence ID" value="SFP59233.1"/>
    <property type="molecule type" value="Genomic_DNA"/>
</dbReference>
<feature type="domain" description="Flagellar M-ring N-terminal" evidence="11">
    <location>
        <begin position="46"/>
        <end position="221"/>
    </location>
</feature>
<dbReference type="GO" id="GO:0003774">
    <property type="term" value="F:cytoskeletal motor activity"/>
    <property type="evidence" value="ECO:0007669"/>
    <property type="project" value="InterPro"/>
</dbReference>
<dbReference type="GO" id="GO:0005886">
    <property type="term" value="C:plasma membrane"/>
    <property type="evidence" value="ECO:0007669"/>
    <property type="project" value="UniProtKB-SubCell"/>
</dbReference>
<dbReference type="AlphaFoldDB" id="A0A1I5RL72"/>
<dbReference type="InterPro" id="IPR043427">
    <property type="entry name" value="YscJ/FliF"/>
</dbReference>
<evidence type="ECO:0000256" key="3">
    <source>
        <dbReference type="ARBA" id="ARBA00007971"/>
    </source>
</evidence>
<dbReference type="Pfam" id="PF01514">
    <property type="entry name" value="YscJ_FliF"/>
    <property type="match status" value="1"/>
</dbReference>
<evidence type="ECO:0000256" key="4">
    <source>
        <dbReference type="ARBA" id="ARBA00022475"/>
    </source>
</evidence>
<keyword evidence="7 10" id="KW-0472">Membrane</keyword>
<feature type="transmembrane region" description="Helical" evidence="10">
    <location>
        <begin position="422"/>
        <end position="442"/>
    </location>
</feature>
<dbReference type="InterPro" id="IPR013556">
    <property type="entry name" value="Flag_M-ring_C"/>
</dbReference>
<dbReference type="NCBIfam" id="TIGR00206">
    <property type="entry name" value="fliF"/>
    <property type="match status" value="1"/>
</dbReference>
<organism evidence="13 14">
    <name type="scientific">Caldicoprobacter faecalis</name>
    <dbReference type="NCBI Taxonomy" id="937334"/>
    <lineage>
        <taxon>Bacteria</taxon>
        <taxon>Bacillati</taxon>
        <taxon>Bacillota</taxon>
        <taxon>Clostridia</taxon>
        <taxon>Caldicoprobacterales</taxon>
        <taxon>Caldicoprobacteraceae</taxon>
        <taxon>Caldicoprobacter</taxon>
    </lineage>
</organism>
<evidence type="ECO:0000256" key="2">
    <source>
        <dbReference type="ARBA" id="ARBA00004651"/>
    </source>
</evidence>
<evidence type="ECO:0000259" key="11">
    <source>
        <dbReference type="Pfam" id="PF01514"/>
    </source>
</evidence>
<accession>A0A1I5RL72</accession>
<evidence type="ECO:0000259" key="12">
    <source>
        <dbReference type="Pfam" id="PF08345"/>
    </source>
</evidence>
<protein>
    <recommendedName>
        <fullName evidence="9">Flagellar M-ring protein</fullName>
    </recommendedName>
</protein>
<keyword evidence="8 9" id="KW-0975">Bacterial flagellum</keyword>
<dbReference type="InterPro" id="IPR000067">
    <property type="entry name" value="FlgMring_FliF"/>
</dbReference>
<evidence type="ECO:0000256" key="1">
    <source>
        <dbReference type="ARBA" id="ARBA00004117"/>
    </source>
</evidence>
<keyword evidence="6 10" id="KW-1133">Transmembrane helix</keyword>
<evidence type="ECO:0000256" key="8">
    <source>
        <dbReference type="ARBA" id="ARBA00023143"/>
    </source>
</evidence>
<keyword evidence="13" id="KW-0966">Cell projection</keyword>
<comment type="function">
    <text evidence="9">The M ring may be actively involved in energy transduction.</text>
</comment>
<reference evidence="13 14" key="1">
    <citation type="submission" date="2016-10" db="EMBL/GenBank/DDBJ databases">
        <authorList>
            <person name="de Groot N.N."/>
        </authorList>
    </citation>
    <scope>NUCLEOTIDE SEQUENCE [LARGE SCALE GENOMIC DNA]</scope>
    <source>
        <strain evidence="13 14">DSM 20678</strain>
    </source>
</reference>
<dbReference type="InterPro" id="IPR006182">
    <property type="entry name" value="FliF_N_dom"/>
</dbReference>
<dbReference type="PIRSF" id="PIRSF004862">
    <property type="entry name" value="FliF"/>
    <property type="match status" value="1"/>
</dbReference>
<dbReference type="PANTHER" id="PTHR30046">
    <property type="entry name" value="FLAGELLAR M-RING PROTEIN"/>
    <property type="match status" value="1"/>
</dbReference>
<evidence type="ECO:0000256" key="7">
    <source>
        <dbReference type="ARBA" id="ARBA00023136"/>
    </source>
</evidence>
<keyword evidence="14" id="KW-1185">Reference proteome</keyword>
<comment type="similarity">
    <text evidence="3 9">Belongs to the FliF family.</text>
</comment>
<dbReference type="Gene3D" id="3.30.300.30">
    <property type="match status" value="1"/>
</dbReference>
<evidence type="ECO:0000256" key="6">
    <source>
        <dbReference type="ARBA" id="ARBA00022989"/>
    </source>
</evidence>
<feature type="transmembrane region" description="Helical" evidence="10">
    <location>
        <begin position="26"/>
        <end position="45"/>
    </location>
</feature>
<evidence type="ECO:0000256" key="10">
    <source>
        <dbReference type="SAM" id="Phobius"/>
    </source>
</evidence>
<dbReference type="GO" id="GO:0009431">
    <property type="term" value="C:bacterial-type flagellum basal body, MS ring"/>
    <property type="evidence" value="ECO:0007669"/>
    <property type="project" value="InterPro"/>
</dbReference>
<keyword evidence="13" id="KW-0969">Cilium</keyword>
<evidence type="ECO:0000313" key="13">
    <source>
        <dbReference type="EMBL" id="SFP59233.1"/>
    </source>
</evidence>
<keyword evidence="4" id="KW-1003">Cell membrane</keyword>
<comment type="subcellular location">
    <subcellularLocation>
        <location evidence="1 9">Bacterial flagellum basal body</location>
    </subcellularLocation>
    <subcellularLocation>
        <location evidence="2">Cell membrane</location>
        <topology evidence="2">Multi-pass membrane protein</topology>
    </subcellularLocation>
</comment>
<dbReference type="PRINTS" id="PR01009">
    <property type="entry name" value="FLGMRINGFLIF"/>
</dbReference>
<keyword evidence="13" id="KW-0282">Flagellum</keyword>
<dbReference type="Proteomes" id="UP000198577">
    <property type="component" value="Unassembled WGS sequence"/>
</dbReference>
<gene>
    <name evidence="13" type="ORF">SAMN05444406_10130</name>
</gene>
<evidence type="ECO:0000256" key="9">
    <source>
        <dbReference type="PIRNR" id="PIRNR004862"/>
    </source>
</evidence>
<dbReference type="PANTHER" id="PTHR30046:SF0">
    <property type="entry name" value="FLAGELLAR M-RING PROTEIN"/>
    <property type="match status" value="1"/>
</dbReference>
<dbReference type="GO" id="GO:0071973">
    <property type="term" value="P:bacterial-type flagellum-dependent cell motility"/>
    <property type="evidence" value="ECO:0007669"/>
    <property type="project" value="InterPro"/>
</dbReference>
<evidence type="ECO:0000313" key="14">
    <source>
        <dbReference type="Proteomes" id="UP000198577"/>
    </source>
</evidence>
<evidence type="ECO:0000256" key="5">
    <source>
        <dbReference type="ARBA" id="ARBA00022692"/>
    </source>
</evidence>
<feature type="domain" description="Flagellar M-ring C-terminal" evidence="12">
    <location>
        <begin position="253"/>
        <end position="400"/>
    </location>
</feature>
<proteinExistence type="inferred from homology"/>
<dbReference type="RefSeq" id="WP_092281777.1">
    <property type="nucleotide sequence ID" value="NZ_FOXR01000001.1"/>
</dbReference>
<sequence>MALALDTIKQQLNQYWERLSSAQKKAFIIITSVVLLIIVIAALLLSRQEYVVLYSGLDSQETAEIYSKLKELNVEPKVEGTSTILVPKDKEVEVRMQLTSEGYPRTGFNYDLFLQNSNFGQTDEEKRALLIMQLQERLSQAIKFLDGVEDAVVTIAMPENDVFVLKSQQVPVTASVIIKTKPGYTITPSQANNIVRLVAKSVPGLKEENVTVVDTNMNVLTGNQAEGEEMVGTQFELEHRLEDRIRDQIINLLEPVFGYKKVVATVNVKLNFDKKTTESVRFEPVVDEDGIIASREVLREKVRNAVPEGVVGETSNTTQYPELEGAENGSYDKTHEIVNYEVNEIKEILEEQQGKVEDLSISVIIDNESLDPQILGQVKELVAAAVGTDVSRVVVQNMKFDTSLQEQLLEGFERRQAERMGWQYWAVPVAVGVGIAIAAVLLMRMRSRRVQLEAATAEEILTQEAQQPAPQELEIQQPTVEELEITDKHNEIKKQIEKLVSQQPEAVAQLLRNWLSEE</sequence>
<dbReference type="STRING" id="937334.SAMN05444406_10130"/>